<dbReference type="EMBL" id="CP036164">
    <property type="protein sequence ID" value="QBF46617.1"/>
    <property type="molecule type" value="Genomic_DNA"/>
</dbReference>
<feature type="compositionally biased region" description="Low complexity" evidence="1">
    <location>
        <begin position="169"/>
        <end position="180"/>
    </location>
</feature>
<dbReference type="InterPro" id="IPR058593">
    <property type="entry name" value="ARB_07466-like_C"/>
</dbReference>
<dbReference type="OrthoDB" id="2989771at2"/>
<keyword evidence="4" id="KW-1185">Reference proteome</keyword>
<protein>
    <recommendedName>
        <fullName evidence="2">ARB-07466-like C-terminal domain-containing protein</fullName>
    </recommendedName>
</protein>
<dbReference type="RefSeq" id="WP_130629835.1">
    <property type="nucleotide sequence ID" value="NZ_CP036164.1"/>
</dbReference>
<feature type="compositionally biased region" description="Basic residues" evidence="1">
    <location>
        <begin position="7"/>
        <end position="18"/>
    </location>
</feature>
<feature type="compositionally biased region" description="Basic and acidic residues" evidence="1">
    <location>
        <begin position="145"/>
        <end position="154"/>
    </location>
</feature>
<proteinExistence type="predicted"/>
<sequence>MSTSRYVSRHGGSRRRPFARLGGLPSSVSANGARAAAKTVAGVGIVLGSGAFVIAPSSAADTSASTDLASISADSATVTELLGERASDPASRSASRAAVAVTAPSGTKAKDVHDTAGALAVDPVVKPKPKPKPKPTPKPEPVEQPVDKTVDKPDTTAAPQASESQAPDQTSRSSQRQSAQPESTDSSDPEPTQAPSGSVNTSNYASQGAALGLGANAQGVYSAVRTQFPDLTNIGGFRAGDPGDHGSGNAVDIMLTPSRGDQVNAWLQQNAGSLNIKYIIWQQRIWFPNGSSKMMSDRGSATQNHYDHVHVSVN</sequence>
<dbReference type="AlphaFoldDB" id="A0A4P6MXB2"/>
<feature type="compositionally biased region" description="Polar residues" evidence="1">
    <location>
        <begin position="181"/>
        <end position="203"/>
    </location>
</feature>
<feature type="region of interest" description="Disordered" evidence="1">
    <location>
        <begin position="82"/>
        <end position="203"/>
    </location>
</feature>
<gene>
    <name evidence="3" type="ORF">EXU32_10350</name>
</gene>
<organism evidence="3 4">
    <name type="scientific">Janibacter limosus</name>
    <dbReference type="NCBI Taxonomy" id="53458"/>
    <lineage>
        <taxon>Bacteria</taxon>
        <taxon>Bacillati</taxon>
        <taxon>Actinomycetota</taxon>
        <taxon>Actinomycetes</taxon>
        <taxon>Micrococcales</taxon>
        <taxon>Intrasporangiaceae</taxon>
        <taxon>Janibacter</taxon>
    </lineage>
</organism>
<feature type="region of interest" description="Disordered" evidence="1">
    <location>
        <begin position="1"/>
        <end position="25"/>
    </location>
</feature>
<feature type="domain" description="ARB-07466-like C-terminal" evidence="2">
    <location>
        <begin position="213"/>
        <end position="306"/>
    </location>
</feature>
<dbReference type="KEGG" id="jli:EXU32_10350"/>
<evidence type="ECO:0000313" key="4">
    <source>
        <dbReference type="Proteomes" id="UP000290408"/>
    </source>
</evidence>
<feature type="compositionally biased region" description="Low complexity" evidence="1">
    <location>
        <begin position="88"/>
        <end position="105"/>
    </location>
</feature>
<evidence type="ECO:0000313" key="3">
    <source>
        <dbReference type="EMBL" id="QBF46617.1"/>
    </source>
</evidence>
<dbReference type="Pfam" id="PF26571">
    <property type="entry name" value="VldE"/>
    <property type="match status" value="1"/>
</dbReference>
<reference evidence="3 4" key="1">
    <citation type="submission" date="2019-02" db="EMBL/GenBank/DDBJ databases">
        <title>Genomic data mining of an Antarctic deep-sea actinobacterium, Janibacterlimosus P3-3-X1.</title>
        <authorList>
            <person name="Liao L."/>
            <person name="Chen B."/>
        </authorList>
    </citation>
    <scope>NUCLEOTIDE SEQUENCE [LARGE SCALE GENOMIC DNA]</scope>
    <source>
        <strain evidence="3 4">P3-3-X1</strain>
    </source>
</reference>
<evidence type="ECO:0000259" key="2">
    <source>
        <dbReference type="Pfam" id="PF26571"/>
    </source>
</evidence>
<evidence type="ECO:0000256" key="1">
    <source>
        <dbReference type="SAM" id="MobiDB-lite"/>
    </source>
</evidence>
<dbReference type="Proteomes" id="UP000290408">
    <property type="component" value="Chromosome"/>
</dbReference>
<feature type="compositionally biased region" description="Polar residues" evidence="1">
    <location>
        <begin position="157"/>
        <end position="168"/>
    </location>
</feature>
<accession>A0A4P6MXB2</accession>
<name>A0A4P6MXB2_9MICO</name>